<feature type="transmembrane region" description="Helical" evidence="2">
    <location>
        <begin position="173"/>
        <end position="199"/>
    </location>
</feature>
<dbReference type="Proteomes" id="UP000320496">
    <property type="component" value="Chromosome"/>
</dbReference>
<name>A0A517Z0Z9_9PLAN</name>
<keyword evidence="2" id="KW-0812">Transmembrane</keyword>
<feature type="region of interest" description="Disordered" evidence="1">
    <location>
        <begin position="67"/>
        <end position="91"/>
    </location>
</feature>
<gene>
    <name evidence="3" type="ORF">Mal4_04370</name>
</gene>
<evidence type="ECO:0008006" key="5">
    <source>
        <dbReference type="Google" id="ProtNLM"/>
    </source>
</evidence>
<keyword evidence="2" id="KW-1133">Transmembrane helix</keyword>
<feature type="transmembrane region" description="Helical" evidence="2">
    <location>
        <begin position="205"/>
        <end position="223"/>
    </location>
</feature>
<feature type="transmembrane region" description="Helical" evidence="2">
    <location>
        <begin position="103"/>
        <end position="128"/>
    </location>
</feature>
<accession>A0A517Z0Z9</accession>
<evidence type="ECO:0000313" key="3">
    <source>
        <dbReference type="EMBL" id="QDU36154.1"/>
    </source>
</evidence>
<dbReference type="EMBL" id="CP036275">
    <property type="protein sequence ID" value="QDU36154.1"/>
    <property type="molecule type" value="Genomic_DNA"/>
</dbReference>
<evidence type="ECO:0000256" key="1">
    <source>
        <dbReference type="SAM" id="MobiDB-lite"/>
    </source>
</evidence>
<evidence type="ECO:0000256" key="2">
    <source>
        <dbReference type="SAM" id="Phobius"/>
    </source>
</evidence>
<keyword evidence="2" id="KW-0472">Membrane</keyword>
<evidence type="ECO:0000313" key="4">
    <source>
        <dbReference type="Proteomes" id="UP000320496"/>
    </source>
</evidence>
<keyword evidence="4" id="KW-1185">Reference proteome</keyword>
<organism evidence="3 4">
    <name type="scientific">Maioricimonas rarisocia</name>
    <dbReference type="NCBI Taxonomy" id="2528026"/>
    <lineage>
        <taxon>Bacteria</taxon>
        <taxon>Pseudomonadati</taxon>
        <taxon>Planctomycetota</taxon>
        <taxon>Planctomycetia</taxon>
        <taxon>Planctomycetales</taxon>
        <taxon>Planctomycetaceae</taxon>
        <taxon>Maioricimonas</taxon>
    </lineage>
</organism>
<sequence length="277" mass="30480">MSATISAKCSHCQASLKLKDRSAVGRKARCPKCSRTFVIALPDEATATAGEDDDFLEGLDELTSEPIQEKPPIVTGGRRKKPAKKTTAPEPKQRSAIASFFSALLWINAHIAAAICVVDVALDAMYVLANWDQAVIGRFAIRQFGRLIFLAIFTLAAWYSLILPRDIGRRGAVFVTGGIYLFLFGVVGFAMGAMLTSVYERPISAVQWSAVWFGLSLILYGLGGFPHETARERAERLMASGRFDEALTALEEAMKETPGDDELFQMKQSIRDMMRYA</sequence>
<reference evidence="3 4" key="1">
    <citation type="submission" date="2019-02" db="EMBL/GenBank/DDBJ databases">
        <title>Deep-cultivation of Planctomycetes and their phenomic and genomic characterization uncovers novel biology.</title>
        <authorList>
            <person name="Wiegand S."/>
            <person name="Jogler M."/>
            <person name="Boedeker C."/>
            <person name="Pinto D."/>
            <person name="Vollmers J."/>
            <person name="Rivas-Marin E."/>
            <person name="Kohn T."/>
            <person name="Peeters S.H."/>
            <person name="Heuer A."/>
            <person name="Rast P."/>
            <person name="Oberbeckmann S."/>
            <person name="Bunk B."/>
            <person name="Jeske O."/>
            <person name="Meyerdierks A."/>
            <person name="Storesund J.E."/>
            <person name="Kallscheuer N."/>
            <person name="Luecker S."/>
            <person name="Lage O.M."/>
            <person name="Pohl T."/>
            <person name="Merkel B.J."/>
            <person name="Hornburger P."/>
            <person name="Mueller R.-W."/>
            <person name="Bruemmer F."/>
            <person name="Labrenz M."/>
            <person name="Spormann A.M."/>
            <person name="Op den Camp H."/>
            <person name="Overmann J."/>
            <person name="Amann R."/>
            <person name="Jetten M.S.M."/>
            <person name="Mascher T."/>
            <person name="Medema M.H."/>
            <person name="Devos D.P."/>
            <person name="Kaster A.-K."/>
            <person name="Ovreas L."/>
            <person name="Rohde M."/>
            <person name="Galperin M.Y."/>
            <person name="Jogler C."/>
        </authorList>
    </citation>
    <scope>NUCLEOTIDE SEQUENCE [LARGE SCALE GENOMIC DNA]</scope>
    <source>
        <strain evidence="3 4">Mal4</strain>
    </source>
</reference>
<feature type="transmembrane region" description="Helical" evidence="2">
    <location>
        <begin position="140"/>
        <end position="161"/>
    </location>
</feature>
<dbReference type="KEGG" id="mri:Mal4_04370"/>
<proteinExistence type="predicted"/>
<protein>
    <recommendedName>
        <fullName evidence="5">Zinc finger/thioredoxin putative domain-containing protein</fullName>
    </recommendedName>
</protein>
<dbReference type="AlphaFoldDB" id="A0A517Z0Z9"/>